<protein>
    <submittedName>
        <fullName evidence="2">Uncharacterized protein</fullName>
    </submittedName>
</protein>
<feature type="chain" id="PRO_5008588255" evidence="1">
    <location>
        <begin position="20"/>
        <end position="130"/>
    </location>
</feature>
<proteinExistence type="predicted"/>
<evidence type="ECO:0000313" key="2">
    <source>
        <dbReference type="EMBL" id="JAT36013.1"/>
    </source>
</evidence>
<keyword evidence="1" id="KW-0732">Signal</keyword>
<name>A0A1B6MJD1_9HEMI</name>
<reference evidence="2" key="1">
    <citation type="submission" date="2015-11" db="EMBL/GenBank/DDBJ databases">
        <title>De novo transcriptome assembly of four potential Pierce s Disease insect vectors from Arizona vineyards.</title>
        <authorList>
            <person name="Tassone E.E."/>
        </authorList>
    </citation>
    <scope>NUCLEOTIDE SEQUENCE</scope>
</reference>
<organism evidence="2">
    <name type="scientific">Graphocephala atropunctata</name>
    <dbReference type="NCBI Taxonomy" id="36148"/>
    <lineage>
        <taxon>Eukaryota</taxon>
        <taxon>Metazoa</taxon>
        <taxon>Ecdysozoa</taxon>
        <taxon>Arthropoda</taxon>
        <taxon>Hexapoda</taxon>
        <taxon>Insecta</taxon>
        <taxon>Pterygota</taxon>
        <taxon>Neoptera</taxon>
        <taxon>Paraneoptera</taxon>
        <taxon>Hemiptera</taxon>
        <taxon>Auchenorrhyncha</taxon>
        <taxon>Membracoidea</taxon>
        <taxon>Cicadellidae</taxon>
        <taxon>Cicadellinae</taxon>
        <taxon>Cicadellini</taxon>
        <taxon>Graphocephala</taxon>
    </lineage>
</organism>
<sequence>WDVYSPTILFVLLVELIYAETPTIGPSPEPRWLGDVLQDTDLSLSSILCQPVDRERVDFALQFMLGYKGLVERLTQAAHARDPRAIEVFRLLEQNGGRPVFTNCLPDLSVRQQYFKWEDRDLDVLRSQDR</sequence>
<feature type="non-terminal residue" evidence="2">
    <location>
        <position position="130"/>
    </location>
</feature>
<evidence type="ECO:0000256" key="1">
    <source>
        <dbReference type="SAM" id="SignalP"/>
    </source>
</evidence>
<gene>
    <name evidence="2" type="ORF">g.54675</name>
</gene>
<feature type="signal peptide" evidence="1">
    <location>
        <begin position="1"/>
        <end position="19"/>
    </location>
</feature>
<feature type="non-terminal residue" evidence="2">
    <location>
        <position position="1"/>
    </location>
</feature>
<accession>A0A1B6MJD1</accession>
<dbReference type="EMBL" id="GEBQ01003964">
    <property type="protein sequence ID" value="JAT36013.1"/>
    <property type="molecule type" value="Transcribed_RNA"/>
</dbReference>
<dbReference type="AlphaFoldDB" id="A0A1B6MJD1"/>